<protein>
    <submittedName>
        <fullName evidence="2">Uncharacterized protein</fullName>
    </submittedName>
</protein>
<evidence type="ECO:0000313" key="2">
    <source>
        <dbReference type="EMBL" id="JAH32790.1"/>
    </source>
</evidence>
<organism evidence="2">
    <name type="scientific">Anguilla anguilla</name>
    <name type="common">European freshwater eel</name>
    <name type="synonym">Muraena anguilla</name>
    <dbReference type="NCBI Taxonomy" id="7936"/>
    <lineage>
        <taxon>Eukaryota</taxon>
        <taxon>Metazoa</taxon>
        <taxon>Chordata</taxon>
        <taxon>Craniata</taxon>
        <taxon>Vertebrata</taxon>
        <taxon>Euteleostomi</taxon>
        <taxon>Actinopterygii</taxon>
        <taxon>Neopterygii</taxon>
        <taxon>Teleostei</taxon>
        <taxon>Anguilliformes</taxon>
        <taxon>Anguillidae</taxon>
        <taxon>Anguilla</taxon>
    </lineage>
</organism>
<feature type="region of interest" description="Disordered" evidence="1">
    <location>
        <begin position="1"/>
        <end position="22"/>
    </location>
</feature>
<reference evidence="2" key="2">
    <citation type="journal article" date="2015" name="Fish Shellfish Immunol.">
        <title>Early steps in the European eel (Anguilla anguilla)-Vibrio vulnificus interaction in the gills: Role of the RtxA13 toxin.</title>
        <authorList>
            <person name="Callol A."/>
            <person name="Pajuelo D."/>
            <person name="Ebbesson L."/>
            <person name="Teles M."/>
            <person name="MacKenzie S."/>
            <person name="Amaro C."/>
        </authorList>
    </citation>
    <scope>NUCLEOTIDE SEQUENCE</scope>
</reference>
<accession>A0A0E9RWM9</accession>
<proteinExistence type="predicted"/>
<evidence type="ECO:0000256" key="1">
    <source>
        <dbReference type="SAM" id="MobiDB-lite"/>
    </source>
</evidence>
<reference evidence="2" key="1">
    <citation type="submission" date="2014-11" db="EMBL/GenBank/DDBJ databases">
        <authorList>
            <person name="Amaro Gonzalez C."/>
        </authorList>
    </citation>
    <scope>NUCLEOTIDE SEQUENCE</scope>
</reference>
<sequence length="22" mass="2299">MQCGPALRAGLLHGKGSQHHLS</sequence>
<dbReference type="EMBL" id="GBXM01075787">
    <property type="protein sequence ID" value="JAH32790.1"/>
    <property type="molecule type" value="Transcribed_RNA"/>
</dbReference>
<name>A0A0E9RWM9_ANGAN</name>
<dbReference type="AlphaFoldDB" id="A0A0E9RWM9"/>